<feature type="transmembrane region" description="Helical" evidence="8">
    <location>
        <begin position="12"/>
        <end position="37"/>
    </location>
</feature>
<dbReference type="STRING" id="260086.SAMN05216207_102177"/>
<dbReference type="GO" id="GO:0015254">
    <property type="term" value="F:glycerol channel activity"/>
    <property type="evidence" value="ECO:0007669"/>
    <property type="project" value="TreeGrafter"/>
</dbReference>
<evidence type="ECO:0000256" key="7">
    <source>
        <dbReference type="RuleBase" id="RU000477"/>
    </source>
</evidence>
<dbReference type="SUPFAM" id="SSF81338">
    <property type="entry name" value="Aquaporin-like"/>
    <property type="match status" value="1"/>
</dbReference>
<dbReference type="AlphaFoldDB" id="A0A1I5BW82"/>
<dbReference type="Gene3D" id="1.20.1080.10">
    <property type="entry name" value="Glycerol uptake facilitator protein"/>
    <property type="match status" value="1"/>
</dbReference>
<evidence type="ECO:0000256" key="1">
    <source>
        <dbReference type="ARBA" id="ARBA00004141"/>
    </source>
</evidence>
<dbReference type="PANTHER" id="PTHR43829:SF9">
    <property type="entry name" value="AQUAPORIN-9"/>
    <property type="match status" value="1"/>
</dbReference>
<keyword evidence="6 8" id="KW-0472">Membrane</keyword>
<keyword evidence="5 8" id="KW-1133">Transmembrane helix</keyword>
<reference evidence="9 10" key="1">
    <citation type="submission" date="2016-10" db="EMBL/GenBank/DDBJ databases">
        <authorList>
            <person name="de Groot N.N."/>
        </authorList>
    </citation>
    <scope>NUCLEOTIDE SEQUENCE [LARGE SCALE GENOMIC DNA]</scope>
    <source>
        <strain evidence="9 10">CGMCC 4.1877</strain>
    </source>
</reference>
<dbReference type="NCBIfam" id="TIGR00861">
    <property type="entry name" value="MIP"/>
    <property type="match status" value="1"/>
</dbReference>
<dbReference type="PROSITE" id="PS00221">
    <property type="entry name" value="MIP"/>
    <property type="match status" value="1"/>
</dbReference>
<dbReference type="PANTHER" id="PTHR43829">
    <property type="entry name" value="AQUAPORIN OR AQUAGLYCEROPORIN RELATED"/>
    <property type="match status" value="1"/>
</dbReference>
<evidence type="ECO:0000256" key="2">
    <source>
        <dbReference type="ARBA" id="ARBA00006175"/>
    </source>
</evidence>
<evidence type="ECO:0000256" key="5">
    <source>
        <dbReference type="ARBA" id="ARBA00022989"/>
    </source>
</evidence>
<accession>A0A1I5BW82</accession>
<dbReference type="EMBL" id="FOUY01000021">
    <property type="protein sequence ID" value="SFN78882.1"/>
    <property type="molecule type" value="Genomic_DNA"/>
</dbReference>
<dbReference type="InterPro" id="IPR023271">
    <property type="entry name" value="Aquaporin-like"/>
</dbReference>
<feature type="transmembrane region" description="Helical" evidence="8">
    <location>
        <begin position="191"/>
        <end position="214"/>
    </location>
</feature>
<gene>
    <name evidence="9" type="ORF">SAMN05216207_102177</name>
</gene>
<dbReference type="Proteomes" id="UP000199614">
    <property type="component" value="Unassembled WGS sequence"/>
</dbReference>
<comment type="subcellular location">
    <subcellularLocation>
        <location evidence="1">Membrane</location>
        <topology evidence="1">Multi-pass membrane protein</topology>
    </subcellularLocation>
</comment>
<dbReference type="PRINTS" id="PR00783">
    <property type="entry name" value="MINTRINSICP"/>
</dbReference>
<sequence length="292" mass="30511">MQRWRAGTGGELLAEFLGTFVLILIGCGSVAVAVAGLPGSERQTDPFGAANWLIIAWGWGLAVVFGVYVAGGVSGAHINPAVTLAFAVRRGFSWAKVPLYWLAQLVGAFLAAALVYAVYAPAIDAFNASEQIADRSGSLSTFAIFATYPAPYFNGGLWGPLLDQIVGTAILLALIAALIDKRNQAPGANTGAFLIGLVVVAIGLTFGTNAGYAINPARDLGPRLWTWIEGWGRLAFPGSGDYFGTYWWVPIVGPLIGGVIGIVVYDLFIGQVLAARNPEGPDGGGASRVPEE</sequence>
<dbReference type="InterPro" id="IPR022357">
    <property type="entry name" value="MIP_CS"/>
</dbReference>
<evidence type="ECO:0000313" key="9">
    <source>
        <dbReference type="EMBL" id="SFN78882.1"/>
    </source>
</evidence>
<name>A0A1I5BW82_PSUAM</name>
<proteinExistence type="inferred from homology"/>
<dbReference type="GO" id="GO:0005886">
    <property type="term" value="C:plasma membrane"/>
    <property type="evidence" value="ECO:0007669"/>
    <property type="project" value="TreeGrafter"/>
</dbReference>
<protein>
    <submittedName>
        <fullName evidence="9">Glycerol uptake facilitator protein</fullName>
    </submittedName>
</protein>
<evidence type="ECO:0000256" key="3">
    <source>
        <dbReference type="ARBA" id="ARBA00022448"/>
    </source>
</evidence>
<evidence type="ECO:0000313" key="10">
    <source>
        <dbReference type="Proteomes" id="UP000199614"/>
    </source>
</evidence>
<keyword evidence="4 7" id="KW-0812">Transmembrane</keyword>
<organism evidence="9 10">
    <name type="scientific">Pseudonocardia ammonioxydans</name>
    <dbReference type="NCBI Taxonomy" id="260086"/>
    <lineage>
        <taxon>Bacteria</taxon>
        <taxon>Bacillati</taxon>
        <taxon>Actinomycetota</taxon>
        <taxon>Actinomycetes</taxon>
        <taxon>Pseudonocardiales</taxon>
        <taxon>Pseudonocardiaceae</taxon>
        <taxon>Pseudonocardia</taxon>
    </lineage>
</organism>
<dbReference type="PROSITE" id="PS51257">
    <property type="entry name" value="PROKAR_LIPOPROTEIN"/>
    <property type="match status" value="1"/>
</dbReference>
<evidence type="ECO:0000256" key="4">
    <source>
        <dbReference type="ARBA" id="ARBA00022692"/>
    </source>
</evidence>
<evidence type="ECO:0000256" key="8">
    <source>
        <dbReference type="SAM" id="Phobius"/>
    </source>
</evidence>
<feature type="transmembrane region" description="Helical" evidence="8">
    <location>
        <begin position="157"/>
        <end position="179"/>
    </location>
</feature>
<feature type="transmembrane region" description="Helical" evidence="8">
    <location>
        <begin position="246"/>
        <end position="268"/>
    </location>
</feature>
<keyword evidence="10" id="KW-1185">Reference proteome</keyword>
<dbReference type="InterPro" id="IPR050363">
    <property type="entry name" value="MIP/Aquaporin"/>
</dbReference>
<feature type="transmembrane region" description="Helical" evidence="8">
    <location>
        <begin position="49"/>
        <end position="70"/>
    </location>
</feature>
<feature type="transmembrane region" description="Helical" evidence="8">
    <location>
        <begin position="99"/>
        <end position="119"/>
    </location>
</feature>
<dbReference type="Pfam" id="PF00230">
    <property type="entry name" value="MIP"/>
    <property type="match status" value="1"/>
</dbReference>
<keyword evidence="3 7" id="KW-0813">Transport</keyword>
<evidence type="ECO:0000256" key="6">
    <source>
        <dbReference type="ARBA" id="ARBA00023136"/>
    </source>
</evidence>
<dbReference type="InterPro" id="IPR000425">
    <property type="entry name" value="MIP"/>
</dbReference>
<comment type="similarity">
    <text evidence="2 7">Belongs to the MIP/aquaporin (TC 1.A.8) family.</text>
</comment>